<evidence type="ECO:0000256" key="7">
    <source>
        <dbReference type="ARBA" id="ARBA00023136"/>
    </source>
</evidence>
<dbReference type="Pfam" id="PF00664">
    <property type="entry name" value="ABC_membrane"/>
    <property type="match status" value="1"/>
</dbReference>
<feature type="transmembrane region" description="Helical" evidence="8">
    <location>
        <begin position="12"/>
        <end position="33"/>
    </location>
</feature>
<dbReference type="PROSITE" id="PS50893">
    <property type="entry name" value="ABC_TRANSPORTER_2"/>
    <property type="match status" value="1"/>
</dbReference>
<dbReference type="Pfam" id="PF00005">
    <property type="entry name" value="ABC_tran"/>
    <property type="match status" value="1"/>
</dbReference>
<keyword evidence="7 8" id="KW-0472">Membrane</keyword>
<accession>E9SFP0</accession>
<dbReference type="CDD" id="cd18540">
    <property type="entry name" value="ABC_6TM_exporter_like"/>
    <property type="match status" value="1"/>
</dbReference>
<name>E9SFP0_RUMAL</name>
<gene>
    <name evidence="11" type="ORF">CUS_7838</name>
</gene>
<dbReference type="eggNOG" id="COG1132">
    <property type="taxonomic scope" value="Bacteria"/>
</dbReference>
<comment type="caution">
    <text evidence="11">The sequence shown here is derived from an EMBL/GenBank/DDBJ whole genome shotgun (WGS) entry which is preliminary data.</text>
</comment>
<keyword evidence="12" id="KW-1185">Reference proteome</keyword>
<keyword evidence="2" id="KW-0813">Transport</keyword>
<dbReference type="GO" id="GO:0016887">
    <property type="term" value="F:ATP hydrolysis activity"/>
    <property type="evidence" value="ECO:0007669"/>
    <property type="project" value="InterPro"/>
</dbReference>
<dbReference type="PANTHER" id="PTHR43394">
    <property type="entry name" value="ATP-DEPENDENT PERMEASE MDL1, MITOCHONDRIAL"/>
    <property type="match status" value="1"/>
</dbReference>
<feature type="domain" description="ABC transmembrane type-1" evidence="10">
    <location>
        <begin position="14"/>
        <end position="296"/>
    </location>
</feature>
<reference evidence="11 12" key="1">
    <citation type="submission" date="2011-02" db="EMBL/GenBank/DDBJ databases">
        <authorList>
            <person name="Nelson K.E."/>
            <person name="Sutton G."/>
            <person name="Torralba M."/>
            <person name="Durkin S."/>
            <person name="Harkins D."/>
            <person name="Montgomery R."/>
            <person name="Ziemer C."/>
            <person name="Klaassens E."/>
            <person name="Ocuiv P."/>
            <person name="Morrison M."/>
        </authorList>
    </citation>
    <scope>NUCLEOTIDE SEQUENCE [LARGE SCALE GENOMIC DNA]</scope>
    <source>
        <strain evidence="11 12">8</strain>
    </source>
</reference>
<comment type="subcellular location">
    <subcellularLocation>
        <location evidence="1">Cell membrane</location>
        <topology evidence="1">Multi-pass membrane protein</topology>
    </subcellularLocation>
</comment>
<sequence length="588" mass="65669">MMVEVSKPYRKKMIIMIVAGFICSACDSVFPLFNRYALDHYVADKTLDTLKKFIFLYVLLLVIQVAGSYISAILCGMIEVSVNRDLRNRSFRHIQKLSLSYFNSNSVGSIHSRIMSDTSKIGETVAWRLMDIVWSGAYLVSILFNMLVISPSLFLAVFLLIIAAAVISMVFQGKLIKINRLIREQNSVITGDLNEMVTGVRTIKTMTIEKRMEKKFFEDTEKMRSVSVRSGRLSALFSSTVSFVSALALSVVLWKGGRLTIENAMLIGNLSVFMSYALGMLGPVQSIVNTLSQFIAIRANWERYIKLMEVSPDVSDTPEVISRYGDSFAPKRENWEPMKGDIFFDNVSFRYPDGDTEVLTNFTLDIPKGSMVAIVGETGAGKSTLVNLVCRFYEPTKGRVLLDGKDLRERSVMWLHSHIGYVLQTPHLFSGTIRENLMYGKPDATEEEIYSALKAVYAFDIVEELEGGLDSIVGEGGNSLSTGQKQLISFARAVLADPDILILDEATASVDTITEKKIQSAIKTLTANRTTFVIAHRLSTIVDADMIIAVNNGKIAEQGSHAELMAKKGYYYSLYTRQHEDIDRVLTD</sequence>
<evidence type="ECO:0000313" key="12">
    <source>
        <dbReference type="Proteomes" id="UP000004259"/>
    </source>
</evidence>
<feature type="domain" description="ABC transporter" evidence="9">
    <location>
        <begin position="342"/>
        <end position="577"/>
    </location>
</feature>
<evidence type="ECO:0000256" key="4">
    <source>
        <dbReference type="ARBA" id="ARBA00022741"/>
    </source>
</evidence>
<dbReference type="SUPFAM" id="SSF52540">
    <property type="entry name" value="P-loop containing nucleoside triphosphate hydrolases"/>
    <property type="match status" value="1"/>
</dbReference>
<feature type="transmembrane region" description="Helical" evidence="8">
    <location>
        <begin position="125"/>
        <end position="147"/>
    </location>
</feature>
<evidence type="ECO:0000259" key="10">
    <source>
        <dbReference type="PROSITE" id="PS50929"/>
    </source>
</evidence>
<evidence type="ECO:0000313" key="11">
    <source>
        <dbReference type="EMBL" id="EGC01740.1"/>
    </source>
</evidence>
<dbReference type="InterPro" id="IPR039421">
    <property type="entry name" value="Type_1_exporter"/>
</dbReference>
<dbReference type="Proteomes" id="UP000004259">
    <property type="component" value="Unassembled WGS sequence"/>
</dbReference>
<protein>
    <submittedName>
        <fullName evidence="11">ABC transporter, ATP-binding protein</fullName>
    </submittedName>
</protein>
<dbReference type="STRING" id="246199.CUS_7838"/>
<dbReference type="PANTHER" id="PTHR43394:SF1">
    <property type="entry name" value="ATP-BINDING CASSETTE SUB-FAMILY B MEMBER 10, MITOCHONDRIAL"/>
    <property type="match status" value="1"/>
</dbReference>
<feature type="transmembrane region" description="Helical" evidence="8">
    <location>
        <begin position="53"/>
        <end position="82"/>
    </location>
</feature>
<feature type="transmembrane region" description="Helical" evidence="8">
    <location>
        <begin position="233"/>
        <end position="254"/>
    </location>
</feature>
<dbReference type="EMBL" id="ADKM02000122">
    <property type="protein sequence ID" value="EGC01740.1"/>
    <property type="molecule type" value="Genomic_DNA"/>
</dbReference>
<evidence type="ECO:0000259" key="9">
    <source>
        <dbReference type="PROSITE" id="PS50893"/>
    </source>
</evidence>
<evidence type="ECO:0000256" key="2">
    <source>
        <dbReference type="ARBA" id="ARBA00022448"/>
    </source>
</evidence>
<dbReference type="InterPro" id="IPR011527">
    <property type="entry name" value="ABC1_TM_dom"/>
</dbReference>
<evidence type="ECO:0000256" key="1">
    <source>
        <dbReference type="ARBA" id="ARBA00004651"/>
    </source>
</evidence>
<evidence type="ECO:0000256" key="5">
    <source>
        <dbReference type="ARBA" id="ARBA00022840"/>
    </source>
</evidence>
<dbReference type="AlphaFoldDB" id="E9SFP0"/>
<proteinExistence type="predicted"/>
<dbReference type="PROSITE" id="PS50929">
    <property type="entry name" value="ABC_TM1F"/>
    <property type="match status" value="1"/>
</dbReference>
<dbReference type="FunFam" id="3.40.50.300:FF:000287">
    <property type="entry name" value="Multidrug ABC transporter ATP-binding protein"/>
    <property type="match status" value="1"/>
</dbReference>
<dbReference type="Gene3D" id="3.40.50.300">
    <property type="entry name" value="P-loop containing nucleotide triphosphate hydrolases"/>
    <property type="match status" value="1"/>
</dbReference>
<evidence type="ECO:0000256" key="8">
    <source>
        <dbReference type="SAM" id="Phobius"/>
    </source>
</evidence>
<dbReference type="Gene3D" id="1.20.1560.10">
    <property type="entry name" value="ABC transporter type 1, transmembrane domain"/>
    <property type="match status" value="1"/>
</dbReference>
<dbReference type="InterPro" id="IPR003593">
    <property type="entry name" value="AAA+_ATPase"/>
</dbReference>
<dbReference type="InterPro" id="IPR027417">
    <property type="entry name" value="P-loop_NTPase"/>
</dbReference>
<feature type="transmembrane region" description="Helical" evidence="8">
    <location>
        <begin position="153"/>
        <end position="171"/>
    </location>
</feature>
<keyword evidence="6 8" id="KW-1133">Transmembrane helix</keyword>
<dbReference type="InterPro" id="IPR036640">
    <property type="entry name" value="ABC1_TM_sf"/>
</dbReference>
<dbReference type="SUPFAM" id="SSF90123">
    <property type="entry name" value="ABC transporter transmembrane region"/>
    <property type="match status" value="1"/>
</dbReference>
<evidence type="ECO:0000256" key="3">
    <source>
        <dbReference type="ARBA" id="ARBA00022692"/>
    </source>
</evidence>
<organism evidence="11 12">
    <name type="scientific">Ruminococcus albus 8</name>
    <dbReference type="NCBI Taxonomy" id="246199"/>
    <lineage>
        <taxon>Bacteria</taxon>
        <taxon>Bacillati</taxon>
        <taxon>Bacillota</taxon>
        <taxon>Clostridia</taxon>
        <taxon>Eubacteriales</taxon>
        <taxon>Oscillospiraceae</taxon>
        <taxon>Ruminococcus</taxon>
    </lineage>
</organism>
<keyword evidence="5 11" id="KW-0067">ATP-binding</keyword>
<keyword evidence="3 8" id="KW-0812">Transmembrane</keyword>
<keyword evidence="4" id="KW-0547">Nucleotide-binding</keyword>
<evidence type="ECO:0000256" key="6">
    <source>
        <dbReference type="ARBA" id="ARBA00022989"/>
    </source>
</evidence>
<dbReference type="GO" id="GO:0005886">
    <property type="term" value="C:plasma membrane"/>
    <property type="evidence" value="ECO:0007669"/>
    <property type="project" value="UniProtKB-SubCell"/>
</dbReference>
<dbReference type="SMART" id="SM00382">
    <property type="entry name" value="AAA"/>
    <property type="match status" value="1"/>
</dbReference>
<dbReference type="GO" id="GO:0005524">
    <property type="term" value="F:ATP binding"/>
    <property type="evidence" value="ECO:0007669"/>
    <property type="project" value="UniProtKB-KW"/>
</dbReference>
<dbReference type="GO" id="GO:0015421">
    <property type="term" value="F:ABC-type oligopeptide transporter activity"/>
    <property type="evidence" value="ECO:0007669"/>
    <property type="project" value="TreeGrafter"/>
</dbReference>
<dbReference type="InterPro" id="IPR003439">
    <property type="entry name" value="ABC_transporter-like_ATP-bd"/>
</dbReference>